<dbReference type="Proteomes" id="UP001283361">
    <property type="component" value="Unassembled WGS sequence"/>
</dbReference>
<comment type="caution">
    <text evidence="1">The sequence shown here is derived from an EMBL/GenBank/DDBJ whole genome shotgun (WGS) entry which is preliminary data.</text>
</comment>
<evidence type="ECO:0000313" key="1">
    <source>
        <dbReference type="EMBL" id="KAK3757424.1"/>
    </source>
</evidence>
<organism evidence="1 2">
    <name type="scientific">Elysia crispata</name>
    <name type="common">lettuce slug</name>
    <dbReference type="NCBI Taxonomy" id="231223"/>
    <lineage>
        <taxon>Eukaryota</taxon>
        <taxon>Metazoa</taxon>
        <taxon>Spiralia</taxon>
        <taxon>Lophotrochozoa</taxon>
        <taxon>Mollusca</taxon>
        <taxon>Gastropoda</taxon>
        <taxon>Heterobranchia</taxon>
        <taxon>Euthyneura</taxon>
        <taxon>Panpulmonata</taxon>
        <taxon>Sacoglossa</taxon>
        <taxon>Placobranchoidea</taxon>
        <taxon>Plakobranchidae</taxon>
        <taxon>Elysia</taxon>
    </lineage>
</organism>
<dbReference type="EMBL" id="JAWDGP010005367">
    <property type="protein sequence ID" value="KAK3757424.1"/>
    <property type="molecule type" value="Genomic_DNA"/>
</dbReference>
<reference evidence="1" key="1">
    <citation type="journal article" date="2023" name="G3 (Bethesda)">
        <title>A reference genome for the long-term kleptoplast-retaining sea slug Elysia crispata morphotype clarki.</title>
        <authorList>
            <person name="Eastman K.E."/>
            <person name="Pendleton A.L."/>
            <person name="Shaikh M.A."/>
            <person name="Suttiyut T."/>
            <person name="Ogas R."/>
            <person name="Tomko P."/>
            <person name="Gavelis G."/>
            <person name="Widhalm J.R."/>
            <person name="Wisecaver J.H."/>
        </authorList>
    </citation>
    <scope>NUCLEOTIDE SEQUENCE</scope>
    <source>
        <strain evidence="1">ECLA1</strain>
    </source>
</reference>
<gene>
    <name evidence="1" type="ORF">RRG08_008361</name>
</gene>
<evidence type="ECO:0000313" key="2">
    <source>
        <dbReference type="Proteomes" id="UP001283361"/>
    </source>
</evidence>
<sequence length="72" mass="8219">MITVIKRCSHFWLQARIRHSPCSRHHGFQLDRIAKSGLPLRGEVYRDLQSIVTFSLFIAGSKRHVDACTGLV</sequence>
<name>A0AAE1D4V2_9GAST</name>
<accession>A0AAE1D4V2</accession>
<keyword evidence="2" id="KW-1185">Reference proteome</keyword>
<proteinExistence type="predicted"/>
<protein>
    <submittedName>
        <fullName evidence="1">Uncharacterized protein</fullName>
    </submittedName>
</protein>
<dbReference type="AlphaFoldDB" id="A0AAE1D4V2"/>